<feature type="transmembrane region" description="Helical" evidence="2">
    <location>
        <begin position="17"/>
        <end position="37"/>
    </location>
</feature>
<dbReference type="RefSeq" id="WP_162423970.1">
    <property type="nucleotide sequence ID" value="NZ_WVIE01000016.1"/>
</dbReference>
<keyword evidence="4" id="KW-1185">Reference proteome</keyword>
<feature type="compositionally biased region" description="Polar residues" evidence="1">
    <location>
        <begin position="65"/>
        <end position="74"/>
    </location>
</feature>
<protein>
    <recommendedName>
        <fullName evidence="5">SPOR domain-containing protein</fullName>
    </recommendedName>
</protein>
<reference evidence="3" key="1">
    <citation type="submission" date="2019-12" db="EMBL/GenBank/DDBJ databases">
        <title>High-Quality draft genome sequences of three cyanobacteria isolated from the limestone walls of the Old Cathedral of Coimbra.</title>
        <authorList>
            <person name="Tiago I."/>
            <person name="Soares F."/>
            <person name="Portugal A."/>
        </authorList>
    </citation>
    <scope>NUCLEOTIDE SEQUENCE</scope>
    <source>
        <strain evidence="3">A</strain>
    </source>
</reference>
<evidence type="ECO:0008006" key="5">
    <source>
        <dbReference type="Google" id="ProtNLM"/>
    </source>
</evidence>
<name>A0A8J7Z2F6_9CYAN</name>
<evidence type="ECO:0000256" key="2">
    <source>
        <dbReference type="SAM" id="Phobius"/>
    </source>
</evidence>
<dbReference type="Gene3D" id="3.30.70.1070">
    <property type="entry name" value="Sporulation related repeat"/>
    <property type="match status" value="1"/>
</dbReference>
<organism evidence="3 4">
    <name type="scientific">Myxacorys almedinensis A</name>
    <dbReference type="NCBI Taxonomy" id="2690445"/>
    <lineage>
        <taxon>Bacteria</taxon>
        <taxon>Bacillati</taxon>
        <taxon>Cyanobacteriota</taxon>
        <taxon>Cyanophyceae</taxon>
        <taxon>Leptolyngbyales</taxon>
        <taxon>Leptolyngbyaceae</taxon>
        <taxon>Myxacorys</taxon>
        <taxon>Myxacorys almedinensis</taxon>
    </lineage>
</organism>
<dbReference type="GO" id="GO:0042834">
    <property type="term" value="F:peptidoglycan binding"/>
    <property type="evidence" value="ECO:0007669"/>
    <property type="project" value="InterPro"/>
</dbReference>
<proteinExistence type="predicted"/>
<feature type="compositionally biased region" description="Pro residues" evidence="1">
    <location>
        <begin position="51"/>
        <end position="61"/>
    </location>
</feature>
<gene>
    <name evidence="3" type="ORF">GS601_14265</name>
</gene>
<dbReference type="EMBL" id="WVIE01000016">
    <property type="protein sequence ID" value="NDJ18444.1"/>
    <property type="molecule type" value="Genomic_DNA"/>
</dbReference>
<sequence length="246" mass="26361">MGCGRQVLGTVGGSGRLAMIAVAGVVYTGLAMGLATVDIATQRPAAAQQTLPPPPSLPPLEPSDGFSTPPQNTFPVPGERIYTPPTGGFVQPIAGQYRVYVASDSPYLLEQIRTIEPGAFLQTIGGRRVIQTGTFNSEANARQQVASLASRGVRAEITTLSGGQIPPEGGQSPSGYYAIVPGSERELPLLRDRAIQLGVAQDAIRLRDRPIGFHMAVGPYATRRDAEIVQQFLRDRQFDARVFYDR</sequence>
<dbReference type="Proteomes" id="UP000646053">
    <property type="component" value="Unassembled WGS sequence"/>
</dbReference>
<dbReference type="InterPro" id="IPR036680">
    <property type="entry name" value="SPOR-like_sf"/>
</dbReference>
<accession>A0A8J7Z2F6</accession>
<dbReference type="AlphaFoldDB" id="A0A8J7Z2F6"/>
<keyword evidence="2" id="KW-0472">Membrane</keyword>
<evidence type="ECO:0000256" key="1">
    <source>
        <dbReference type="SAM" id="MobiDB-lite"/>
    </source>
</evidence>
<evidence type="ECO:0000313" key="4">
    <source>
        <dbReference type="Proteomes" id="UP000646053"/>
    </source>
</evidence>
<feature type="region of interest" description="Disordered" evidence="1">
    <location>
        <begin position="45"/>
        <end position="77"/>
    </location>
</feature>
<keyword evidence="2" id="KW-0812">Transmembrane</keyword>
<evidence type="ECO:0000313" key="3">
    <source>
        <dbReference type="EMBL" id="NDJ18444.1"/>
    </source>
</evidence>
<comment type="caution">
    <text evidence="3">The sequence shown here is derived from an EMBL/GenBank/DDBJ whole genome shotgun (WGS) entry which is preliminary data.</text>
</comment>
<keyword evidence="2" id="KW-1133">Transmembrane helix</keyword>